<dbReference type="AlphaFoldDB" id="A0A8H5HGR3"/>
<proteinExistence type="predicted"/>
<dbReference type="Proteomes" id="UP000518752">
    <property type="component" value="Unassembled WGS sequence"/>
</dbReference>
<evidence type="ECO:0000313" key="2">
    <source>
        <dbReference type="EMBL" id="KAF5382856.1"/>
    </source>
</evidence>
<organism evidence="2 3">
    <name type="scientific">Collybiopsis confluens</name>
    <dbReference type="NCBI Taxonomy" id="2823264"/>
    <lineage>
        <taxon>Eukaryota</taxon>
        <taxon>Fungi</taxon>
        <taxon>Dikarya</taxon>
        <taxon>Basidiomycota</taxon>
        <taxon>Agaricomycotina</taxon>
        <taxon>Agaricomycetes</taxon>
        <taxon>Agaricomycetidae</taxon>
        <taxon>Agaricales</taxon>
        <taxon>Marasmiineae</taxon>
        <taxon>Omphalotaceae</taxon>
        <taxon>Collybiopsis</taxon>
    </lineage>
</organism>
<keyword evidence="3" id="KW-1185">Reference proteome</keyword>
<dbReference type="PANTHER" id="PTHR10701:SF5">
    <property type="entry name" value="N-ALPHA-ACETYLTRANSFERASE 38, NATC AUXILIARY SUBUNIT"/>
    <property type="match status" value="1"/>
</dbReference>
<dbReference type="InterPro" id="IPR001163">
    <property type="entry name" value="Sm_dom_euk/arc"/>
</dbReference>
<name>A0A8H5HGR3_9AGAR</name>
<dbReference type="PANTHER" id="PTHR10701">
    <property type="entry name" value="SMALL NUCLEAR RIBONUCLEOPROTEIN-ASSOCIATED PROTEIN B AND N"/>
    <property type="match status" value="1"/>
</dbReference>
<dbReference type="OrthoDB" id="368909at2759"/>
<dbReference type="EMBL" id="JAACJN010000050">
    <property type="protein sequence ID" value="KAF5382856.1"/>
    <property type="molecule type" value="Genomic_DNA"/>
</dbReference>
<dbReference type="InterPro" id="IPR050914">
    <property type="entry name" value="snRNP_SmB/NAA38-like"/>
</dbReference>
<comment type="caution">
    <text evidence="2">The sequence shown here is derived from an EMBL/GenBank/DDBJ whole genome shotgun (WGS) entry which is preliminary data.</text>
</comment>
<dbReference type="InterPro" id="IPR010920">
    <property type="entry name" value="LSM_dom_sf"/>
</dbReference>
<protein>
    <recommendedName>
        <fullName evidence="1">Sm domain-containing protein</fullName>
    </recommendedName>
</protein>
<accession>A0A8H5HGR3</accession>
<dbReference type="SUPFAM" id="SSF50182">
    <property type="entry name" value="Sm-like ribonucleoproteins"/>
    <property type="match status" value="1"/>
</dbReference>
<reference evidence="2 3" key="1">
    <citation type="journal article" date="2020" name="ISME J.">
        <title>Uncovering the hidden diversity of litter-decomposition mechanisms in mushroom-forming fungi.</title>
        <authorList>
            <person name="Floudas D."/>
            <person name="Bentzer J."/>
            <person name="Ahren D."/>
            <person name="Johansson T."/>
            <person name="Persson P."/>
            <person name="Tunlid A."/>
        </authorList>
    </citation>
    <scope>NUCLEOTIDE SEQUENCE [LARGE SCALE GENOMIC DNA]</scope>
    <source>
        <strain evidence="2 3">CBS 406.79</strain>
    </source>
</reference>
<feature type="domain" description="Sm" evidence="1">
    <location>
        <begin position="12"/>
        <end position="101"/>
    </location>
</feature>
<dbReference type="GO" id="GO:0031417">
    <property type="term" value="C:NatC complex"/>
    <property type="evidence" value="ECO:0007669"/>
    <property type="project" value="InterPro"/>
</dbReference>
<dbReference type="CDD" id="cd06168">
    <property type="entry name" value="LSMD1"/>
    <property type="match status" value="1"/>
</dbReference>
<dbReference type="Pfam" id="PF01423">
    <property type="entry name" value="LSM"/>
    <property type="match status" value="1"/>
</dbReference>
<sequence length="126" mass="14216">MTSSSPQPSSITKLRELLSSTLRITVNDGRIFLGCFIGTDQPMNILLTDTEEFRIEPLVKERDGLGLEEEEDPNIDAETTTAGRFVGQVLIPWKIIRKIEVQEPMAPAQRIRTTPSFDHSPMEYVL</sequence>
<dbReference type="InterPro" id="IPR034110">
    <property type="entry name" value="LSMD1_Sm"/>
</dbReference>
<gene>
    <name evidence="2" type="ORF">D9757_007298</name>
</gene>
<dbReference type="Gene3D" id="2.30.30.100">
    <property type="match status" value="1"/>
</dbReference>
<evidence type="ECO:0000259" key="1">
    <source>
        <dbReference type="SMART" id="SM00651"/>
    </source>
</evidence>
<dbReference type="SMART" id="SM00651">
    <property type="entry name" value="Sm"/>
    <property type="match status" value="1"/>
</dbReference>
<evidence type="ECO:0000313" key="3">
    <source>
        <dbReference type="Proteomes" id="UP000518752"/>
    </source>
</evidence>